<sequence>MIAVLARQYDGNRFSTITPHDHGGQIWITVFLSLVYSSLTFFTRCYIKWHIFGLDDWAMVGAELLTVGQFAAVMYAVANGLGKSFGIVSDSAQTVLAHAMFGNAILIILALAATKASVILLIRRVFTRDLRRFRLLCNGLLALSIIWGVASSIAVSARCDLRPIDPNLPHAAFCADKTTRWKVVVAIDVATEIVFACLPVYLVWNLQMKSDLKFRVVLAFMFRLPVAAFSLLFLNAISRSMTNGLLPGVNVTPWVIWHQVELGYSLISATIPCLKSFIKSFDTGLG</sequence>
<dbReference type="EMBL" id="MU001676">
    <property type="protein sequence ID" value="KAF2458961.1"/>
    <property type="molecule type" value="Genomic_DNA"/>
</dbReference>
<evidence type="ECO:0000256" key="1">
    <source>
        <dbReference type="SAM" id="Phobius"/>
    </source>
</evidence>
<reference evidence="3" key="1">
    <citation type="journal article" date="2020" name="Stud. Mycol.">
        <title>101 Dothideomycetes genomes: a test case for predicting lifestyles and emergence of pathogens.</title>
        <authorList>
            <person name="Haridas S."/>
            <person name="Albert R."/>
            <person name="Binder M."/>
            <person name="Bloem J."/>
            <person name="Labutti K."/>
            <person name="Salamov A."/>
            <person name="Andreopoulos B."/>
            <person name="Baker S."/>
            <person name="Barry K."/>
            <person name="Bills G."/>
            <person name="Bluhm B."/>
            <person name="Cannon C."/>
            <person name="Castanera R."/>
            <person name="Culley D."/>
            <person name="Daum C."/>
            <person name="Ezra D."/>
            <person name="Gonzalez J."/>
            <person name="Henrissat B."/>
            <person name="Kuo A."/>
            <person name="Liang C."/>
            <person name="Lipzen A."/>
            <person name="Lutzoni F."/>
            <person name="Magnuson J."/>
            <person name="Mondo S."/>
            <person name="Nolan M."/>
            <person name="Ohm R."/>
            <person name="Pangilinan J."/>
            <person name="Park H.-J."/>
            <person name="Ramirez L."/>
            <person name="Alfaro M."/>
            <person name="Sun H."/>
            <person name="Tritt A."/>
            <person name="Yoshinaga Y."/>
            <person name="Zwiers L.-H."/>
            <person name="Turgeon B."/>
            <person name="Goodwin S."/>
            <person name="Spatafora J."/>
            <person name="Crous P."/>
            <person name="Grigoriev I."/>
        </authorList>
    </citation>
    <scope>NUCLEOTIDE SEQUENCE</scope>
    <source>
        <strain evidence="3">ATCC 16933</strain>
    </source>
</reference>
<dbReference type="AlphaFoldDB" id="A0A6A6P4P6"/>
<feature type="non-terminal residue" evidence="3">
    <location>
        <position position="286"/>
    </location>
</feature>
<organism evidence="3 4">
    <name type="scientific">Lineolata rhizophorae</name>
    <dbReference type="NCBI Taxonomy" id="578093"/>
    <lineage>
        <taxon>Eukaryota</taxon>
        <taxon>Fungi</taxon>
        <taxon>Dikarya</taxon>
        <taxon>Ascomycota</taxon>
        <taxon>Pezizomycotina</taxon>
        <taxon>Dothideomycetes</taxon>
        <taxon>Dothideomycetes incertae sedis</taxon>
        <taxon>Lineolatales</taxon>
        <taxon>Lineolataceae</taxon>
        <taxon>Lineolata</taxon>
    </lineage>
</organism>
<name>A0A6A6P4P6_9PEZI</name>
<keyword evidence="4" id="KW-1185">Reference proteome</keyword>
<protein>
    <recommendedName>
        <fullName evidence="2">Rhodopsin domain-containing protein</fullName>
    </recommendedName>
</protein>
<evidence type="ECO:0000313" key="3">
    <source>
        <dbReference type="EMBL" id="KAF2458961.1"/>
    </source>
</evidence>
<feature type="transmembrane region" description="Helical" evidence="1">
    <location>
        <begin position="183"/>
        <end position="204"/>
    </location>
</feature>
<keyword evidence="1" id="KW-0472">Membrane</keyword>
<dbReference type="Proteomes" id="UP000799766">
    <property type="component" value="Unassembled WGS sequence"/>
</dbReference>
<dbReference type="OrthoDB" id="3897607at2759"/>
<feature type="transmembrane region" description="Helical" evidence="1">
    <location>
        <begin position="59"/>
        <end position="78"/>
    </location>
</feature>
<dbReference type="PANTHER" id="PTHR39614:SF2">
    <property type="entry name" value="INTEGRAL MEMBRANE PROTEIN"/>
    <property type="match status" value="1"/>
</dbReference>
<accession>A0A6A6P4P6</accession>
<dbReference type="PANTHER" id="PTHR39614">
    <property type="entry name" value="INTEGRAL MEMBRANE PROTEIN"/>
    <property type="match status" value="1"/>
</dbReference>
<feature type="transmembrane region" description="Helical" evidence="1">
    <location>
        <begin position="98"/>
        <end position="123"/>
    </location>
</feature>
<dbReference type="InterPro" id="IPR049326">
    <property type="entry name" value="Rhodopsin_dom_fungi"/>
</dbReference>
<keyword evidence="1" id="KW-1133">Transmembrane helix</keyword>
<feature type="transmembrane region" description="Helical" evidence="1">
    <location>
        <begin position="216"/>
        <end position="237"/>
    </location>
</feature>
<proteinExistence type="predicted"/>
<gene>
    <name evidence="3" type="ORF">BDY21DRAFT_283026</name>
</gene>
<evidence type="ECO:0000259" key="2">
    <source>
        <dbReference type="Pfam" id="PF20684"/>
    </source>
</evidence>
<feature type="domain" description="Rhodopsin" evidence="2">
    <location>
        <begin position="43"/>
        <end position="279"/>
    </location>
</feature>
<dbReference type="Pfam" id="PF20684">
    <property type="entry name" value="Fung_rhodopsin"/>
    <property type="match status" value="1"/>
</dbReference>
<feature type="transmembrane region" description="Helical" evidence="1">
    <location>
        <begin position="135"/>
        <end position="157"/>
    </location>
</feature>
<evidence type="ECO:0000313" key="4">
    <source>
        <dbReference type="Proteomes" id="UP000799766"/>
    </source>
</evidence>
<feature type="transmembrane region" description="Helical" evidence="1">
    <location>
        <begin position="26"/>
        <end position="47"/>
    </location>
</feature>
<keyword evidence="1" id="KW-0812">Transmembrane</keyword>